<dbReference type="GO" id="GO:0043328">
    <property type="term" value="P:protein transport to vacuole involved in ubiquitin-dependent protein catabolic process via the multivesicular body sorting pathway"/>
    <property type="evidence" value="ECO:0007669"/>
    <property type="project" value="TreeGrafter"/>
</dbReference>
<dbReference type="Pfam" id="PF03997">
    <property type="entry name" value="VPS28"/>
    <property type="match status" value="2"/>
</dbReference>
<dbReference type="PANTHER" id="PTHR12937">
    <property type="entry name" value="VACUOLAR PROTEIN SORTING 28, ISOFORM 2 VPS28"/>
    <property type="match status" value="1"/>
</dbReference>
<dbReference type="InterPro" id="IPR017898">
    <property type="entry name" value="VPS28_N"/>
</dbReference>
<dbReference type="STRING" id="6184.A0A430QRM0"/>
<dbReference type="InterPro" id="IPR038358">
    <property type="entry name" value="VPS28_N_sf"/>
</dbReference>
<evidence type="ECO:0000256" key="4">
    <source>
        <dbReference type="ARBA" id="ARBA00022753"/>
    </source>
</evidence>
<protein>
    <recommendedName>
        <fullName evidence="2">Vacuolar protein sorting-associated protein 28 homolog</fullName>
    </recommendedName>
</protein>
<feature type="domain" description="VPS28 N-terminal" evidence="8">
    <location>
        <begin position="1"/>
        <end position="77"/>
    </location>
</feature>
<comment type="caution">
    <text evidence="9">The sequence shown here is derived from an EMBL/GenBank/DDBJ whole genome shotgun (WGS) entry which is preliminary data.</text>
</comment>
<name>A0A430QRM0_SCHBO</name>
<dbReference type="InterPro" id="IPR017899">
    <property type="entry name" value="VPS28_C"/>
</dbReference>
<evidence type="ECO:0000256" key="6">
    <source>
        <dbReference type="PROSITE-ProRule" id="PRU00642"/>
    </source>
</evidence>
<evidence type="ECO:0000256" key="2">
    <source>
        <dbReference type="ARBA" id="ARBA00020968"/>
    </source>
</evidence>
<feature type="domain" description="VPS28 C-terminal" evidence="7">
    <location>
        <begin position="61"/>
        <end position="159"/>
    </location>
</feature>
<evidence type="ECO:0000313" key="9">
    <source>
        <dbReference type="EMBL" id="RTG90342.1"/>
    </source>
</evidence>
<comment type="subcellular location">
    <subcellularLocation>
        <location evidence="1">Endosome</location>
    </subcellularLocation>
</comment>
<dbReference type="SUPFAM" id="SSF140111">
    <property type="entry name" value="Endosomal sorting complex assembly domain"/>
    <property type="match status" value="1"/>
</dbReference>
<dbReference type="PROSITE" id="PS51313">
    <property type="entry name" value="VPS28_N"/>
    <property type="match status" value="1"/>
</dbReference>
<comment type="similarity">
    <text evidence="6">Belongs to the VPS28 family.</text>
</comment>
<keyword evidence="5 6" id="KW-0653">Protein transport</keyword>
<gene>
    <name evidence="9" type="ORF">DC041_0005173</name>
</gene>
<dbReference type="Gene3D" id="1.20.120.1130">
    <property type="match status" value="1"/>
</dbReference>
<keyword evidence="10" id="KW-1185">Reference proteome</keyword>
<dbReference type="InterPro" id="IPR037202">
    <property type="entry name" value="ESCRT_assembly_dom"/>
</dbReference>
<keyword evidence="3 6" id="KW-0813">Transport</keyword>
<reference evidence="9 10" key="1">
    <citation type="journal article" date="2019" name="PLoS Pathog.">
        <title>Genome sequence of the bovine parasite Schistosoma bovis Tanzania.</title>
        <authorList>
            <person name="Oey H."/>
            <person name="Zakrzewski M."/>
            <person name="Gobert G."/>
            <person name="Gravermann K."/>
            <person name="Stoye J."/>
            <person name="Jones M."/>
            <person name="Mcmanus D."/>
            <person name="Krause L."/>
        </authorList>
    </citation>
    <scope>NUCLEOTIDE SEQUENCE [LARGE SCALE GENOMIC DNA]</scope>
    <source>
        <strain evidence="9 10">TAN1997</strain>
    </source>
</reference>
<evidence type="ECO:0000259" key="7">
    <source>
        <dbReference type="PROSITE" id="PS51310"/>
    </source>
</evidence>
<dbReference type="GO" id="GO:0000813">
    <property type="term" value="C:ESCRT I complex"/>
    <property type="evidence" value="ECO:0007669"/>
    <property type="project" value="InterPro"/>
</dbReference>
<proteinExistence type="inferred from homology"/>
<dbReference type="Proteomes" id="UP000290809">
    <property type="component" value="Unassembled WGS sequence"/>
</dbReference>
<evidence type="ECO:0000256" key="1">
    <source>
        <dbReference type="ARBA" id="ARBA00004177"/>
    </source>
</evidence>
<dbReference type="GO" id="GO:0044877">
    <property type="term" value="F:protein-containing complex binding"/>
    <property type="evidence" value="ECO:0007669"/>
    <property type="project" value="TreeGrafter"/>
</dbReference>
<dbReference type="InterPro" id="IPR037206">
    <property type="entry name" value="VPS28_C_sf"/>
</dbReference>
<dbReference type="PROSITE" id="PS51310">
    <property type="entry name" value="VPS28_C"/>
    <property type="match status" value="1"/>
</dbReference>
<dbReference type="Gene3D" id="1.20.1440.200">
    <property type="match status" value="1"/>
</dbReference>
<evidence type="ECO:0000256" key="3">
    <source>
        <dbReference type="ARBA" id="ARBA00022448"/>
    </source>
</evidence>
<dbReference type="SUPFAM" id="SSF140427">
    <property type="entry name" value="VPS28 C-terminal domain-like"/>
    <property type="match status" value="1"/>
</dbReference>
<organism evidence="9 10">
    <name type="scientific">Schistosoma bovis</name>
    <name type="common">Blood fluke</name>
    <dbReference type="NCBI Taxonomy" id="6184"/>
    <lineage>
        <taxon>Eukaryota</taxon>
        <taxon>Metazoa</taxon>
        <taxon>Spiralia</taxon>
        <taxon>Lophotrochozoa</taxon>
        <taxon>Platyhelminthes</taxon>
        <taxon>Trematoda</taxon>
        <taxon>Digenea</taxon>
        <taxon>Strigeidida</taxon>
        <taxon>Schistosomatoidea</taxon>
        <taxon>Schistosomatidae</taxon>
        <taxon>Schistosoma</taxon>
    </lineage>
</organism>
<dbReference type="InterPro" id="IPR007143">
    <property type="entry name" value="Vps28"/>
</dbReference>
<dbReference type="PANTHER" id="PTHR12937:SF0">
    <property type="entry name" value="VACUOLAR PROTEIN SORTING-ASSOCIATED PROTEIN 28 HOMOLOG"/>
    <property type="match status" value="1"/>
</dbReference>
<dbReference type="AlphaFoldDB" id="A0A430QRM0"/>
<sequence>MAVSNCMKYEVKLYRTAREREKYTAACSKLLVQYKAAFKQVQGDEFATVEDFMRKYKMDCPAALERIKEGRPITIKDDKQNINKSIADTVSLHPDLRELYETLYRLSILPADFEGKDRVKAWLDKMDQMQASDELSEAEVRQMLFDLDSGYNAFNRTLHSGQ</sequence>
<evidence type="ECO:0000259" key="8">
    <source>
        <dbReference type="PROSITE" id="PS51313"/>
    </source>
</evidence>
<keyword evidence="4" id="KW-0967">Endosome</keyword>
<dbReference type="EMBL" id="QMKO01001448">
    <property type="protein sequence ID" value="RTG90342.1"/>
    <property type="molecule type" value="Genomic_DNA"/>
</dbReference>
<evidence type="ECO:0000256" key="5">
    <source>
        <dbReference type="ARBA" id="ARBA00022927"/>
    </source>
</evidence>
<accession>A0A430QRM0</accession>
<evidence type="ECO:0000313" key="10">
    <source>
        <dbReference type="Proteomes" id="UP000290809"/>
    </source>
</evidence>